<evidence type="ECO:0000256" key="4">
    <source>
        <dbReference type="ARBA" id="ARBA00011881"/>
    </source>
</evidence>
<organism evidence="10 11">
    <name type="scientific">Caulobacter henricii</name>
    <dbReference type="NCBI Taxonomy" id="69395"/>
    <lineage>
        <taxon>Bacteria</taxon>
        <taxon>Pseudomonadati</taxon>
        <taxon>Pseudomonadota</taxon>
        <taxon>Alphaproteobacteria</taxon>
        <taxon>Caulobacterales</taxon>
        <taxon>Caulobacteraceae</taxon>
        <taxon>Caulobacter</taxon>
    </lineage>
</organism>
<feature type="binding site" evidence="7">
    <location>
        <position position="45"/>
    </location>
    <ligand>
        <name>substrate</name>
    </ligand>
</feature>
<keyword evidence="5 8" id="KW-0659">Purine metabolism</keyword>
<proteinExistence type="inferred from homology"/>
<dbReference type="PROSITE" id="PS00769">
    <property type="entry name" value="TRANSTHYRETIN_2"/>
    <property type="match status" value="1"/>
</dbReference>
<dbReference type="EC" id="3.5.2.17" evidence="8"/>
<evidence type="ECO:0000256" key="5">
    <source>
        <dbReference type="ARBA" id="ARBA00022631"/>
    </source>
</evidence>
<feature type="binding site" evidence="7">
    <location>
        <position position="112"/>
    </location>
    <ligand>
        <name>substrate</name>
    </ligand>
</feature>
<evidence type="ECO:0000256" key="1">
    <source>
        <dbReference type="ARBA" id="ARBA00001043"/>
    </source>
</evidence>
<dbReference type="InterPro" id="IPR014306">
    <property type="entry name" value="Hydroxyisourate_hydrolase"/>
</dbReference>
<comment type="catalytic activity">
    <reaction evidence="1 8">
        <text>5-hydroxyisourate + H2O = 5-hydroxy-2-oxo-4-ureido-2,5-dihydro-1H-imidazole-5-carboxylate + H(+)</text>
        <dbReference type="Rhea" id="RHEA:23736"/>
        <dbReference type="ChEBI" id="CHEBI:15377"/>
        <dbReference type="ChEBI" id="CHEBI:15378"/>
        <dbReference type="ChEBI" id="CHEBI:18072"/>
        <dbReference type="ChEBI" id="CHEBI:58639"/>
        <dbReference type="EC" id="3.5.2.17"/>
    </reaction>
</comment>
<keyword evidence="11" id="KW-1185">Reference proteome</keyword>
<name>A0A0P0NX56_9CAUL</name>
<protein>
    <recommendedName>
        <fullName evidence="8">5-hydroxyisourate hydrolase</fullName>
        <shortName evidence="8">HIU hydrolase</shortName>
        <shortName evidence="8">HIUHase</shortName>
        <ecNumber evidence="8">3.5.2.17</ecNumber>
    </recommendedName>
</protein>
<dbReference type="PRINTS" id="PR00189">
    <property type="entry name" value="TRNSTHYRETIN"/>
</dbReference>
<dbReference type="InterPro" id="IPR023416">
    <property type="entry name" value="Transthyretin/HIU_hydrolase_d"/>
</dbReference>
<comment type="subunit">
    <text evidence="4 8">Homotetramer.</text>
</comment>
<dbReference type="RefSeq" id="WP_062144803.1">
    <property type="nucleotide sequence ID" value="NZ_CP013002.1"/>
</dbReference>
<evidence type="ECO:0000256" key="8">
    <source>
        <dbReference type="RuleBase" id="RU361270"/>
    </source>
</evidence>
<dbReference type="GO" id="GO:0006144">
    <property type="term" value="P:purine nucleobase metabolic process"/>
    <property type="evidence" value="ECO:0007669"/>
    <property type="project" value="UniProtKB-KW"/>
</dbReference>
<evidence type="ECO:0000313" key="11">
    <source>
        <dbReference type="Proteomes" id="UP000056905"/>
    </source>
</evidence>
<dbReference type="AlphaFoldDB" id="A0A0P0NX56"/>
<keyword evidence="6 8" id="KW-0378">Hydrolase</keyword>
<evidence type="ECO:0000259" key="9">
    <source>
        <dbReference type="Pfam" id="PF00576"/>
    </source>
</evidence>
<dbReference type="Proteomes" id="UP000056905">
    <property type="component" value="Chromosome"/>
</dbReference>
<dbReference type="InterPro" id="IPR023419">
    <property type="entry name" value="Transthyretin_CS"/>
</dbReference>
<dbReference type="InterPro" id="IPR000895">
    <property type="entry name" value="Transthyretin/HIU_hydrolase"/>
</dbReference>
<dbReference type="SUPFAM" id="SSF49472">
    <property type="entry name" value="Transthyretin (synonym: prealbumin)"/>
    <property type="match status" value="1"/>
</dbReference>
<evidence type="ECO:0000256" key="6">
    <source>
        <dbReference type="ARBA" id="ARBA00022801"/>
    </source>
</evidence>
<gene>
    <name evidence="10" type="ORF">AQ619_04425</name>
</gene>
<comment type="function">
    <text evidence="2">Catalyzes the hydrolysis of 5-hydroxyisourate (HIU) to 2-oxo-4-hydroxy-4-carboxy-5-ureidoimidazoline (OHCU).</text>
</comment>
<dbReference type="PROSITE" id="PS00768">
    <property type="entry name" value="TRANSTHYRETIN_1"/>
    <property type="match status" value="1"/>
</dbReference>
<evidence type="ECO:0000256" key="3">
    <source>
        <dbReference type="ARBA" id="ARBA00009850"/>
    </source>
</evidence>
<dbReference type="NCBIfam" id="TIGR02962">
    <property type="entry name" value="hdxy_isourate"/>
    <property type="match status" value="1"/>
</dbReference>
<sequence>MTGLTTHILDQASGRPAAGVLVRVSRRQGEVPMPLAEVRTDQDGRARLIAFEDLTVGGYRLEFSIGAHFAATGAAVTTPPFLDVVVIDFAVSNTDQHWHVPLLVSPYGYSTYRGS</sequence>
<evidence type="ECO:0000256" key="2">
    <source>
        <dbReference type="ARBA" id="ARBA00002704"/>
    </source>
</evidence>
<dbReference type="InterPro" id="IPR036817">
    <property type="entry name" value="Transthyretin/HIU_hydrolase_sf"/>
</dbReference>
<feature type="domain" description="Transthyretin/hydroxyisourate hydrolase" evidence="9">
    <location>
        <begin position="4"/>
        <end position="114"/>
    </location>
</feature>
<dbReference type="KEGG" id="chq:AQ619_04425"/>
<feature type="binding site" evidence="7">
    <location>
        <position position="7"/>
    </location>
    <ligand>
        <name>substrate</name>
    </ligand>
</feature>
<dbReference type="PANTHER" id="PTHR10395:SF7">
    <property type="entry name" value="5-HYDROXYISOURATE HYDROLASE"/>
    <property type="match status" value="1"/>
</dbReference>
<dbReference type="Gene3D" id="2.60.40.180">
    <property type="entry name" value="Transthyretin/hydroxyisourate hydrolase domain"/>
    <property type="match status" value="1"/>
</dbReference>
<comment type="similarity">
    <text evidence="3 8">Belongs to the transthyretin family. 5-hydroxyisourate hydrolase subfamily.</text>
</comment>
<dbReference type="CDD" id="cd05822">
    <property type="entry name" value="TLP_HIUase"/>
    <property type="match status" value="1"/>
</dbReference>
<dbReference type="EMBL" id="CP013002">
    <property type="protein sequence ID" value="ALL12657.1"/>
    <property type="molecule type" value="Genomic_DNA"/>
</dbReference>
<dbReference type="Pfam" id="PF00576">
    <property type="entry name" value="Transthyretin"/>
    <property type="match status" value="1"/>
</dbReference>
<dbReference type="PANTHER" id="PTHR10395">
    <property type="entry name" value="URICASE AND TRANSTHYRETIN-RELATED"/>
    <property type="match status" value="1"/>
</dbReference>
<dbReference type="OrthoDB" id="9792386at2"/>
<dbReference type="GO" id="GO:0033971">
    <property type="term" value="F:hydroxyisourate hydrolase activity"/>
    <property type="evidence" value="ECO:0007669"/>
    <property type="project" value="UniProtKB-EC"/>
</dbReference>
<evidence type="ECO:0000313" key="10">
    <source>
        <dbReference type="EMBL" id="ALL12657.1"/>
    </source>
</evidence>
<dbReference type="InterPro" id="IPR023418">
    <property type="entry name" value="Thyroxine_BS"/>
</dbReference>
<dbReference type="STRING" id="69395.AQ619_04425"/>
<evidence type="ECO:0000256" key="7">
    <source>
        <dbReference type="PIRSR" id="PIRSR600895-51"/>
    </source>
</evidence>
<accession>A0A0P0NX56</accession>
<reference evidence="10 11" key="1">
    <citation type="submission" date="2015-10" db="EMBL/GenBank/DDBJ databases">
        <title>Conservation of the essential genome among Caulobacter and Brevundimonas species.</title>
        <authorList>
            <person name="Scott D."/>
            <person name="Ely B."/>
        </authorList>
    </citation>
    <scope>NUCLEOTIDE SEQUENCE [LARGE SCALE GENOMIC DNA]</scope>
    <source>
        <strain evidence="10 11">CB4</strain>
    </source>
</reference>